<name>A0ABS4VY99_9PSEU</name>
<organism evidence="1 2">
    <name type="scientific">Pseudonocardia parietis</name>
    <dbReference type="NCBI Taxonomy" id="570936"/>
    <lineage>
        <taxon>Bacteria</taxon>
        <taxon>Bacillati</taxon>
        <taxon>Actinomycetota</taxon>
        <taxon>Actinomycetes</taxon>
        <taxon>Pseudonocardiales</taxon>
        <taxon>Pseudonocardiaceae</taxon>
        <taxon>Pseudonocardia</taxon>
    </lineage>
</organism>
<accession>A0ABS4VY99</accession>
<dbReference type="SUPFAM" id="SSF46785">
    <property type="entry name" value="Winged helix' DNA-binding domain"/>
    <property type="match status" value="1"/>
</dbReference>
<dbReference type="EMBL" id="JAGINU010000001">
    <property type="protein sequence ID" value="MBP2368924.1"/>
    <property type="molecule type" value="Genomic_DNA"/>
</dbReference>
<dbReference type="Pfam" id="PF12840">
    <property type="entry name" value="HTH_20"/>
    <property type="match status" value="1"/>
</dbReference>
<dbReference type="CDD" id="cd00090">
    <property type="entry name" value="HTH_ARSR"/>
    <property type="match status" value="1"/>
</dbReference>
<dbReference type="RefSeq" id="WP_210030645.1">
    <property type="nucleotide sequence ID" value="NZ_JAGINU010000001.1"/>
</dbReference>
<dbReference type="InterPro" id="IPR036390">
    <property type="entry name" value="WH_DNA-bd_sf"/>
</dbReference>
<proteinExistence type="predicted"/>
<evidence type="ECO:0008006" key="3">
    <source>
        <dbReference type="Google" id="ProtNLM"/>
    </source>
</evidence>
<dbReference type="InterPro" id="IPR036388">
    <property type="entry name" value="WH-like_DNA-bd_sf"/>
</dbReference>
<evidence type="ECO:0000313" key="1">
    <source>
        <dbReference type="EMBL" id="MBP2368924.1"/>
    </source>
</evidence>
<sequence>MVDQVSLTELLHHPVRWRVVQALNNRTLTTGGLAAELPDVATTTLYRHVATLVSAGVIDVVSERRVRGAVERTYALATPPSVPEPGTVSPQELRGMITSFLAGLSGDLERYASGDDPDPVRDGVSMRQAVLWLSDEELADLGGRLAEVLGPVVDQGEAPGRRRRLFTTVVVPAPD</sequence>
<dbReference type="Gene3D" id="1.10.10.10">
    <property type="entry name" value="Winged helix-like DNA-binding domain superfamily/Winged helix DNA-binding domain"/>
    <property type="match status" value="1"/>
</dbReference>
<protein>
    <recommendedName>
        <fullName evidence="3">Helix-turn-helix protein</fullName>
    </recommendedName>
</protein>
<dbReference type="InterPro" id="IPR011991">
    <property type="entry name" value="ArsR-like_HTH"/>
</dbReference>
<reference evidence="1 2" key="1">
    <citation type="submission" date="2021-03" db="EMBL/GenBank/DDBJ databases">
        <title>Sequencing the genomes of 1000 actinobacteria strains.</title>
        <authorList>
            <person name="Klenk H.-P."/>
        </authorList>
    </citation>
    <scope>NUCLEOTIDE SEQUENCE [LARGE SCALE GENOMIC DNA]</scope>
    <source>
        <strain evidence="1 2">DSM 45256</strain>
    </source>
</reference>
<dbReference type="Proteomes" id="UP001519295">
    <property type="component" value="Unassembled WGS sequence"/>
</dbReference>
<gene>
    <name evidence="1" type="ORF">JOF36_004620</name>
</gene>
<comment type="caution">
    <text evidence="1">The sequence shown here is derived from an EMBL/GenBank/DDBJ whole genome shotgun (WGS) entry which is preliminary data.</text>
</comment>
<dbReference type="Gene3D" id="6.10.140.2180">
    <property type="match status" value="1"/>
</dbReference>
<evidence type="ECO:0000313" key="2">
    <source>
        <dbReference type="Proteomes" id="UP001519295"/>
    </source>
</evidence>
<keyword evidence="2" id="KW-1185">Reference proteome</keyword>